<feature type="region of interest" description="Disordered" evidence="1">
    <location>
        <begin position="65"/>
        <end position="92"/>
    </location>
</feature>
<evidence type="ECO:0000256" key="2">
    <source>
        <dbReference type="SAM" id="SignalP"/>
    </source>
</evidence>
<evidence type="ECO:0000313" key="5">
    <source>
        <dbReference type="Proteomes" id="UP000236370"/>
    </source>
</evidence>
<name>A0A2J8KZV3_PANTR</name>
<evidence type="ECO:0000256" key="1">
    <source>
        <dbReference type="SAM" id="MobiDB-lite"/>
    </source>
</evidence>
<accession>A0A2J8KZV3</accession>
<sequence>MKCLGKRRGQAAAFLPLCWLFLKILQPGHSHLYNNRYAGDKVIRFIPKTEEEAYALKKISYQLKGPHRRSSENTGEGRQLAHPEKPKIPLWI</sequence>
<gene>
    <name evidence="4" type="ORF">CK820_G0034551</name>
</gene>
<dbReference type="AlphaFoldDB" id="A0A2J8KZV3"/>
<evidence type="ECO:0000313" key="4">
    <source>
        <dbReference type="EMBL" id="PNI40545.1"/>
    </source>
</evidence>
<feature type="compositionally biased region" description="Basic and acidic residues" evidence="1">
    <location>
        <begin position="79"/>
        <end position="92"/>
    </location>
</feature>
<comment type="caution">
    <text evidence="4">The sequence shown here is derived from an EMBL/GenBank/DDBJ whole genome shotgun (WGS) entry which is preliminary data.</text>
</comment>
<feature type="signal peptide" evidence="2">
    <location>
        <begin position="1"/>
        <end position="30"/>
    </location>
</feature>
<proteinExistence type="predicted"/>
<reference evidence="4 5" key="1">
    <citation type="submission" date="2017-12" db="EMBL/GenBank/DDBJ databases">
        <title>High-resolution comparative analysis of great ape genomes.</title>
        <authorList>
            <person name="Pollen A."/>
            <person name="Hastie A."/>
            <person name="Hormozdiari F."/>
            <person name="Dougherty M."/>
            <person name="Liu R."/>
            <person name="Chaisson M."/>
            <person name="Hoppe E."/>
            <person name="Hill C."/>
            <person name="Pang A."/>
            <person name="Hillier L."/>
            <person name="Baker C."/>
            <person name="Armstrong J."/>
            <person name="Shendure J."/>
            <person name="Paten B."/>
            <person name="Wilson R."/>
            <person name="Chao H."/>
            <person name="Schneider V."/>
            <person name="Ventura M."/>
            <person name="Kronenberg Z."/>
            <person name="Murali S."/>
            <person name="Gordon D."/>
            <person name="Cantsilieris S."/>
            <person name="Munson K."/>
            <person name="Nelson B."/>
            <person name="Raja A."/>
            <person name="Underwood J."/>
            <person name="Diekhans M."/>
            <person name="Fiddes I."/>
            <person name="Haussler D."/>
            <person name="Eichler E."/>
        </authorList>
    </citation>
    <scope>NUCLEOTIDE SEQUENCE [LARGE SCALE GENOMIC DNA]</scope>
    <source>
        <strain evidence="4">Yerkes chimp pedigree #C0471</strain>
        <tissue evidence="4">Blood</tissue>
    </source>
</reference>
<feature type="chain" id="PRO_5014559663" evidence="2">
    <location>
        <begin position="31"/>
        <end position="92"/>
    </location>
</feature>
<keyword evidence="2" id="KW-0732">Signal</keyword>
<dbReference type="Proteomes" id="UP000236370">
    <property type="component" value="Unassembled WGS sequence"/>
</dbReference>
<protein>
    <submittedName>
        <fullName evidence="3">CPA6 isoform 2</fullName>
    </submittedName>
    <submittedName>
        <fullName evidence="4">CPA6 isoform 4</fullName>
    </submittedName>
</protein>
<organism evidence="4 5">
    <name type="scientific">Pan troglodytes</name>
    <name type="common">Chimpanzee</name>
    <dbReference type="NCBI Taxonomy" id="9598"/>
    <lineage>
        <taxon>Eukaryota</taxon>
        <taxon>Metazoa</taxon>
        <taxon>Chordata</taxon>
        <taxon>Craniata</taxon>
        <taxon>Vertebrata</taxon>
        <taxon>Euteleostomi</taxon>
        <taxon>Mammalia</taxon>
        <taxon>Eutheria</taxon>
        <taxon>Euarchontoglires</taxon>
        <taxon>Primates</taxon>
        <taxon>Haplorrhini</taxon>
        <taxon>Catarrhini</taxon>
        <taxon>Hominidae</taxon>
        <taxon>Pan</taxon>
    </lineage>
</organism>
<dbReference type="EMBL" id="NBAG03000324">
    <property type="protein sequence ID" value="PNI40545.1"/>
    <property type="molecule type" value="Genomic_DNA"/>
</dbReference>
<dbReference type="EMBL" id="NBAG03000324">
    <property type="protein sequence ID" value="PNI40543.1"/>
    <property type="molecule type" value="Genomic_DNA"/>
</dbReference>
<evidence type="ECO:0000313" key="3">
    <source>
        <dbReference type="EMBL" id="PNI40543.1"/>
    </source>
</evidence>